<reference evidence="3 4" key="1">
    <citation type="journal article" date="2007" name="Nat. Biotechnol.">
        <title>Complete genome sequence of the fish pathogen Flavobacterium psychrophilum.</title>
        <authorList>
            <person name="Duchaud E."/>
            <person name="Boussaha M."/>
            <person name="Loux V."/>
            <person name="Bernardet J.F."/>
            <person name="Michel C."/>
            <person name="Kerouault B."/>
            <person name="Mondot S."/>
            <person name="Nicolas P."/>
            <person name="Bossy R."/>
            <person name="Caron C."/>
            <person name="Bessieres P."/>
            <person name="Gibrat J.F."/>
            <person name="Claverol S."/>
            <person name="Dumetz F."/>
            <person name="Le Henaff M."/>
            <person name="Benmansour A."/>
        </authorList>
    </citation>
    <scope>NUCLEOTIDE SEQUENCE [LARGE SCALE GENOMIC DNA]</scope>
    <source>
        <strain evidence="4">ATCC 49511 / DSM 21280 / CIP 103535 / JIP02/86</strain>
    </source>
</reference>
<dbReference type="GO" id="GO:0046872">
    <property type="term" value="F:metal ion binding"/>
    <property type="evidence" value="ECO:0007669"/>
    <property type="project" value="InterPro"/>
</dbReference>
<sequence length="328" mass="37260">MEFKIRNIHSWMIFQKSKEMQIESEFLVPGVEDFIELKKGKKRVVINRAISPSLTHIAGAITENKIACNYLLQENNYPIPAFIFASEIGKIELLFLEKFAPIVVKPFDTNKGAEIHMNVQNTNELKEALNNVKKVSTQAILQQQATGLDYRFLVIDRQVTGVLWNEWPSVVGDGIHTIENLVQFENENRRTTKTVVYEKPTEMLVEIPIEGLSDLLAKSNKRLSDILPKGEKIYLGNCGNGWTGSVAHDATDNVHPSINKKVIELINFLDIDIAGLDVRCDDITKPFKKAGFNVIEVNTRPSLVDHEFPLFGKSRNVTEKYLDYLFKD</sequence>
<dbReference type="Gene3D" id="3.30.470.20">
    <property type="entry name" value="ATP-grasp fold, B domain"/>
    <property type="match status" value="2"/>
</dbReference>
<evidence type="ECO:0000256" key="1">
    <source>
        <dbReference type="PROSITE-ProRule" id="PRU00409"/>
    </source>
</evidence>
<dbReference type="Pfam" id="PF08443">
    <property type="entry name" value="RimK"/>
    <property type="match status" value="1"/>
</dbReference>
<keyword evidence="1" id="KW-0067">ATP-binding</keyword>
<dbReference type="AlphaFoldDB" id="A6H2D4"/>
<name>A6H2D4_FLAPJ</name>
<keyword evidence="4" id="KW-1185">Reference proteome</keyword>
<dbReference type="PATRIC" id="fig|402612.5.peg.2513"/>
<protein>
    <recommendedName>
        <fullName evidence="2">ATP-grasp domain-containing protein</fullName>
    </recommendedName>
</protein>
<dbReference type="EMBL" id="AM398681">
    <property type="protein sequence ID" value="CAL44508.1"/>
    <property type="molecule type" value="Genomic_DNA"/>
</dbReference>
<dbReference type="Proteomes" id="UP000006394">
    <property type="component" value="Chromosome"/>
</dbReference>
<dbReference type="InterPro" id="IPR013651">
    <property type="entry name" value="ATP-grasp_RimK-type"/>
</dbReference>
<dbReference type="GO" id="GO:0005524">
    <property type="term" value="F:ATP binding"/>
    <property type="evidence" value="ECO:0007669"/>
    <property type="project" value="UniProtKB-UniRule"/>
</dbReference>
<organism evidence="3 4">
    <name type="scientific">Flavobacterium psychrophilum (strain ATCC 49511 / DSM 21280 / CIP 103535 / JIP02/86)</name>
    <dbReference type="NCBI Taxonomy" id="402612"/>
    <lineage>
        <taxon>Bacteria</taxon>
        <taxon>Pseudomonadati</taxon>
        <taxon>Bacteroidota</taxon>
        <taxon>Flavobacteriia</taxon>
        <taxon>Flavobacteriales</taxon>
        <taxon>Flavobacteriaceae</taxon>
        <taxon>Flavobacterium</taxon>
    </lineage>
</organism>
<accession>A6H2D4</accession>
<dbReference type="EnsemblBacteria" id="CAL44508">
    <property type="protein sequence ID" value="CAL44508"/>
    <property type="gene ID" value="FP2455"/>
</dbReference>
<dbReference type="eggNOG" id="COG0189">
    <property type="taxonomic scope" value="Bacteria"/>
</dbReference>
<keyword evidence="1" id="KW-0547">Nucleotide-binding</keyword>
<dbReference type="InterPro" id="IPR011761">
    <property type="entry name" value="ATP-grasp"/>
</dbReference>
<dbReference type="KEGG" id="fps:FP2455"/>
<gene>
    <name evidence="3" type="ordered locus">FP2455</name>
</gene>
<dbReference type="STRING" id="402612.FP2455"/>
<dbReference type="PROSITE" id="PS50975">
    <property type="entry name" value="ATP_GRASP"/>
    <property type="match status" value="1"/>
</dbReference>
<dbReference type="HOGENOM" id="CLU_813402_0_0_10"/>
<evidence type="ECO:0000259" key="2">
    <source>
        <dbReference type="PROSITE" id="PS50975"/>
    </source>
</evidence>
<dbReference type="OrthoDB" id="9803907at2"/>
<feature type="domain" description="ATP-grasp" evidence="2">
    <location>
        <begin position="69"/>
        <end position="326"/>
    </location>
</feature>
<proteinExistence type="predicted"/>
<dbReference type="Gene3D" id="3.30.1490.20">
    <property type="entry name" value="ATP-grasp fold, A domain"/>
    <property type="match status" value="1"/>
</dbReference>
<evidence type="ECO:0000313" key="3">
    <source>
        <dbReference type="EMBL" id="CAL44508.1"/>
    </source>
</evidence>
<dbReference type="SUPFAM" id="SSF56059">
    <property type="entry name" value="Glutathione synthetase ATP-binding domain-like"/>
    <property type="match status" value="1"/>
</dbReference>
<evidence type="ECO:0000313" key="4">
    <source>
        <dbReference type="Proteomes" id="UP000006394"/>
    </source>
</evidence>
<dbReference type="InterPro" id="IPR013815">
    <property type="entry name" value="ATP_grasp_subdomain_1"/>
</dbReference>